<comment type="similarity">
    <text evidence="10 12">Belongs to the fluoride channel Fluc/FEX (TC 1.A.43) family.</text>
</comment>
<organism evidence="13 14">
    <name type="scientific">Natronospirillum operosum</name>
    <dbReference type="NCBI Taxonomy" id="2759953"/>
    <lineage>
        <taxon>Bacteria</taxon>
        <taxon>Pseudomonadati</taxon>
        <taxon>Pseudomonadota</taxon>
        <taxon>Gammaproteobacteria</taxon>
        <taxon>Oceanospirillales</taxon>
        <taxon>Natronospirillaceae</taxon>
        <taxon>Natronospirillum</taxon>
    </lineage>
</organism>
<dbReference type="PANTHER" id="PTHR28259:SF1">
    <property type="entry name" value="FLUORIDE EXPORT PROTEIN 1-RELATED"/>
    <property type="match status" value="1"/>
</dbReference>
<dbReference type="GO" id="GO:0062054">
    <property type="term" value="F:fluoride channel activity"/>
    <property type="evidence" value="ECO:0007669"/>
    <property type="project" value="UniProtKB-UniRule"/>
</dbReference>
<feature type="transmembrane region" description="Helical" evidence="12">
    <location>
        <begin position="117"/>
        <end position="141"/>
    </location>
</feature>
<keyword evidence="8 12" id="KW-0472">Membrane</keyword>
<keyword evidence="12" id="KW-0479">Metal-binding</keyword>
<evidence type="ECO:0000256" key="5">
    <source>
        <dbReference type="ARBA" id="ARBA00022989"/>
    </source>
</evidence>
<keyword evidence="12" id="KW-0813">Transport</keyword>
<comment type="caution">
    <text evidence="13">The sequence shown here is derived from an EMBL/GenBank/DDBJ whole genome shotgun (WGS) entry which is preliminary data.</text>
</comment>
<evidence type="ECO:0000313" key="14">
    <source>
        <dbReference type="Proteomes" id="UP000297475"/>
    </source>
</evidence>
<dbReference type="NCBIfam" id="TIGR00494">
    <property type="entry name" value="crcB"/>
    <property type="match status" value="1"/>
</dbReference>
<feature type="transmembrane region" description="Helical" evidence="12">
    <location>
        <begin position="80"/>
        <end position="97"/>
    </location>
</feature>
<name>A0A4Z0WE89_9GAMM</name>
<dbReference type="GO" id="GO:0046872">
    <property type="term" value="F:metal ion binding"/>
    <property type="evidence" value="ECO:0007669"/>
    <property type="project" value="UniProtKB-KW"/>
</dbReference>
<evidence type="ECO:0000256" key="12">
    <source>
        <dbReference type="HAMAP-Rule" id="MF_00454"/>
    </source>
</evidence>
<comment type="catalytic activity">
    <reaction evidence="11">
        <text>fluoride(in) = fluoride(out)</text>
        <dbReference type="Rhea" id="RHEA:76159"/>
        <dbReference type="ChEBI" id="CHEBI:17051"/>
    </reaction>
    <physiologicalReaction direction="left-to-right" evidence="11">
        <dbReference type="Rhea" id="RHEA:76160"/>
    </physiologicalReaction>
</comment>
<evidence type="ECO:0000256" key="6">
    <source>
        <dbReference type="ARBA" id="ARBA00023053"/>
    </source>
</evidence>
<feature type="binding site" evidence="12">
    <location>
        <position position="95"/>
    </location>
    <ligand>
        <name>Na(+)</name>
        <dbReference type="ChEBI" id="CHEBI:29101"/>
        <note>structural</note>
    </ligand>
</feature>
<keyword evidence="6 12" id="KW-0915">Sodium</keyword>
<keyword evidence="2 12" id="KW-1003">Cell membrane</keyword>
<keyword evidence="4 12" id="KW-0812">Transmembrane</keyword>
<evidence type="ECO:0000256" key="7">
    <source>
        <dbReference type="ARBA" id="ARBA00023065"/>
    </source>
</evidence>
<gene>
    <name evidence="12 13" type="primary">crcB</name>
    <name evidence="12" type="synonym">fluC</name>
    <name evidence="13" type="ORF">E4656_02655</name>
</gene>
<evidence type="ECO:0000256" key="8">
    <source>
        <dbReference type="ARBA" id="ARBA00023136"/>
    </source>
</evidence>
<accession>A0A4Z0WE89</accession>
<keyword evidence="14" id="KW-1185">Reference proteome</keyword>
<evidence type="ECO:0000256" key="2">
    <source>
        <dbReference type="ARBA" id="ARBA00022475"/>
    </source>
</evidence>
<comment type="activity regulation">
    <text evidence="12">Na(+) is not transported, but it plays an essential structural role and its presence is essential for fluoride channel function.</text>
</comment>
<evidence type="ECO:0000256" key="10">
    <source>
        <dbReference type="ARBA" id="ARBA00035120"/>
    </source>
</evidence>
<evidence type="ECO:0000256" key="1">
    <source>
        <dbReference type="ARBA" id="ARBA00004651"/>
    </source>
</evidence>
<feature type="transmembrane region" description="Helical" evidence="12">
    <location>
        <begin position="47"/>
        <end position="68"/>
    </location>
</feature>
<evidence type="ECO:0000313" key="13">
    <source>
        <dbReference type="EMBL" id="TGG95340.1"/>
    </source>
</evidence>
<dbReference type="InterPro" id="IPR003691">
    <property type="entry name" value="FluC"/>
</dbReference>
<keyword evidence="9 12" id="KW-0407">Ion channel</keyword>
<evidence type="ECO:0000256" key="9">
    <source>
        <dbReference type="ARBA" id="ARBA00023303"/>
    </source>
</evidence>
<comment type="subcellular location">
    <subcellularLocation>
        <location evidence="1 12">Cell membrane</location>
        <topology evidence="1 12">Multi-pass membrane protein</topology>
    </subcellularLocation>
</comment>
<keyword evidence="7 12" id="KW-0406">Ion transport</keyword>
<dbReference type="HAMAP" id="MF_00454">
    <property type="entry name" value="FluC"/>
    <property type="match status" value="1"/>
</dbReference>
<dbReference type="GO" id="GO:0140114">
    <property type="term" value="P:cellular detoxification of fluoride"/>
    <property type="evidence" value="ECO:0007669"/>
    <property type="project" value="UniProtKB-UniRule"/>
</dbReference>
<reference evidence="13 14" key="1">
    <citation type="submission" date="2019-04" db="EMBL/GenBank/DDBJ databases">
        <title>Natronospirillum operosus gen. nov., sp. nov., a haloalkaliphilic satellite isolated from decaying biomass of laboratory culture of cyanobacterium Geitlerinema sp. and proposal of Natronospirillaceae fam. nov. and Saccharospirillaceae fam. nov.</title>
        <authorList>
            <person name="Kevbrin V."/>
            <person name="Boltyanskaya Y."/>
            <person name="Koziaeva V."/>
            <person name="Grouzdev D.S."/>
            <person name="Park M."/>
            <person name="Cho J."/>
        </authorList>
    </citation>
    <scope>NUCLEOTIDE SEQUENCE [LARGE SCALE GENOMIC DNA]</scope>
    <source>
        <strain evidence="13 14">G-116</strain>
    </source>
</reference>
<protein>
    <recommendedName>
        <fullName evidence="12">Fluoride-specific ion channel FluC</fullName>
    </recommendedName>
</protein>
<dbReference type="Proteomes" id="UP000297475">
    <property type="component" value="Unassembled WGS sequence"/>
</dbReference>
<dbReference type="AlphaFoldDB" id="A0A4Z0WE89"/>
<feature type="binding site" evidence="12">
    <location>
        <position position="92"/>
    </location>
    <ligand>
        <name>Na(+)</name>
        <dbReference type="ChEBI" id="CHEBI:29101"/>
        <note>structural</note>
    </ligand>
</feature>
<dbReference type="PANTHER" id="PTHR28259">
    <property type="entry name" value="FLUORIDE EXPORT PROTEIN 1-RELATED"/>
    <property type="match status" value="1"/>
</dbReference>
<dbReference type="RefSeq" id="WP_135480929.1">
    <property type="nucleotide sequence ID" value="NZ_SRMF01000001.1"/>
</dbReference>
<evidence type="ECO:0000256" key="3">
    <source>
        <dbReference type="ARBA" id="ARBA00022519"/>
    </source>
</evidence>
<dbReference type="Pfam" id="PF02537">
    <property type="entry name" value="CRCB"/>
    <property type="match status" value="1"/>
</dbReference>
<proteinExistence type="inferred from homology"/>
<dbReference type="EMBL" id="SRMF01000001">
    <property type="protein sequence ID" value="TGG95340.1"/>
    <property type="molecule type" value="Genomic_DNA"/>
</dbReference>
<comment type="function">
    <text evidence="12">Fluoride-specific ion channel. Important for reducing fluoride concentration in the cell, thus reducing its toxicity.</text>
</comment>
<keyword evidence="5 12" id="KW-1133">Transmembrane helix</keyword>
<evidence type="ECO:0000256" key="11">
    <source>
        <dbReference type="ARBA" id="ARBA00035585"/>
    </source>
</evidence>
<keyword evidence="3" id="KW-0997">Cell inner membrane</keyword>
<dbReference type="GO" id="GO:0005886">
    <property type="term" value="C:plasma membrane"/>
    <property type="evidence" value="ECO:0007669"/>
    <property type="project" value="UniProtKB-SubCell"/>
</dbReference>
<evidence type="ECO:0000256" key="4">
    <source>
        <dbReference type="ARBA" id="ARBA00022692"/>
    </source>
</evidence>
<sequence length="145" mass="14902">MGVCLIAVTSLFASLLLVALGGGAGGWLRHSVGQWVAEHAGSEFPWGTLVVNVSGALVLGLLAGLLWAPALLTGVNLTQVPVWSLVVLGLLGSYTTVSSFSLQTLELMQHGRFDRALLNVVLSVSLSVAVAALGWGLGSLLRGLA</sequence>